<name>A0A109JT69_9BRAD</name>
<dbReference type="PANTHER" id="PTHR14136">
    <property type="entry name" value="BTB_POZ DOMAIN-CONTAINING PROTEIN KCTD9"/>
    <property type="match status" value="1"/>
</dbReference>
<dbReference type="Pfam" id="PF00805">
    <property type="entry name" value="Pentapeptide"/>
    <property type="match status" value="4"/>
</dbReference>
<dbReference type="Pfam" id="PF09937">
    <property type="entry name" value="DUF2169"/>
    <property type="match status" value="1"/>
</dbReference>
<protein>
    <recommendedName>
        <fullName evidence="2">DUF2169 domain-containing protein</fullName>
    </recommendedName>
</protein>
<sequence>MFDLANPAAERLEGEQELWVMAAKELPPGSPLDIGMPKPQAEVLVGGHAAAPQGRPIERMLLGWKLGLMQKHLLVTGDRYWQMTVAGWRPTAAQPFRQMPLTRQRAFGGPGFVANPVGAGHEAFHRSAAGELVALPNVESPEHAIQFIDTVAPPASFGPMALDDRKRLQYAGTYDAAWLKSLAPALASDADPRLFMFAPPEQRMAGFISGGEPYALQNFAAEHPLIEGRLPAFRVRCFIGWRDARRGVTELQTRIDTLWLFAGARRGVMIYRAAIAVHELDGSDVSDIMVAYERQSEPARPLDHYHNVRQLRLNPTTAARYAFSEYQLAPALSPAERERREVRRQALADERAARQLASMRWTLDQELARFDLPPSLRPTIEVASTEPSSIPELLPEELESGEIDLAAILDALDAVQARAESDVENLAAEYEPLRESSETFPGGKATSSDIDALLATIGNLDGEHSTDTSLDQAPPFPSLPPETDPAVMRDIQDKLARAKSWRAEILGAATDPPDEQTQFELAHARFFNLAAGRPLEPIRNAVSDDLLSPPEIPASMLPEATQSVSPEPPPRLTIDEILAQIESPGIPPDTGERLRMDLAEAEAALRHVLPSPTIEGLPPSDTLSATHPTAITGVPEAAMRTAETESTEALTVLQAEIDKAEAQLAAGVAVARLASPKPLRPETMLAPAVARALGDVVEEEFRRGGTIAGRDLAGADLSGRQFTNADFSGAFLERAKLNGTNLAGARLMRAALSGAALVNADLSSTDLTDANLGEADCRGTRFAGSKLARTNLLGTRMAGISFDQAQLIELQVLQVPMIRATFRSARLHQCSFIQAALDNSMWEDAVLHRTQFMDLSLSGAGFARARLEQTCFLKVAASELDFSSSQLDQVSFTGDIDLRNARFGRCSAEALSFQAANLGGADFTIARLDGVYFGESTLSNATFRMASLKRAVFTGNDLRGSDFYAANLLEAHLNRSDLTGASLRHANLYGTDLMDSTLVAADLSSANIDRTVLMVRRHVN</sequence>
<organism evidence="3 4">
    <name type="scientific">Bradyrhizobium macuxiense</name>
    <dbReference type="NCBI Taxonomy" id="1755647"/>
    <lineage>
        <taxon>Bacteria</taxon>
        <taxon>Pseudomonadati</taxon>
        <taxon>Pseudomonadota</taxon>
        <taxon>Alphaproteobacteria</taxon>
        <taxon>Hyphomicrobiales</taxon>
        <taxon>Nitrobacteraceae</taxon>
        <taxon>Bradyrhizobium</taxon>
    </lineage>
</organism>
<comment type="caution">
    <text evidence="3">The sequence shown here is derived from an EMBL/GenBank/DDBJ whole genome shotgun (WGS) entry which is preliminary data.</text>
</comment>
<dbReference type="EMBL" id="LNCU01000070">
    <property type="protein sequence ID" value="KWV54685.1"/>
    <property type="molecule type" value="Genomic_DNA"/>
</dbReference>
<keyword evidence="4" id="KW-1185">Reference proteome</keyword>
<dbReference type="InterPro" id="IPR051082">
    <property type="entry name" value="Pentapeptide-BTB/POZ_domain"/>
</dbReference>
<dbReference type="Gene3D" id="2.160.20.80">
    <property type="entry name" value="E3 ubiquitin-protein ligase SopA"/>
    <property type="match status" value="2"/>
</dbReference>
<evidence type="ECO:0000313" key="4">
    <source>
        <dbReference type="Proteomes" id="UP000057737"/>
    </source>
</evidence>
<evidence type="ECO:0000256" key="1">
    <source>
        <dbReference type="SAM" id="MobiDB-lite"/>
    </source>
</evidence>
<gene>
    <name evidence="3" type="ORF">AS156_06875</name>
</gene>
<dbReference type="PANTHER" id="PTHR14136:SF17">
    <property type="entry name" value="BTB_POZ DOMAIN-CONTAINING PROTEIN KCTD9"/>
    <property type="match status" value="1"/>
</dbReference>
<proteinExistence type="predicted"/>
<dbReference type="InterPro" id="IPR001646">
    <property type="entry name" value="5peptide_repeat"/>
</dbReference>
<evidence type="ECO:0000259" key="2">
    <source>
        <dbReference type="Pfam" id="PF09937"/>
    </source>
</evidence>
<dbReference type="AlphaFoldDB" id="A0A109JT69"/>
<dbReference type="SUPFAM" id="SSF141571">
    <property type="entry name" value="Pentapeptide repeat-like"/>
    <property type="match status" value="2"/>
</dbReference>
<dbReference type="Proteomes" id="UP000057737">
    <property type="component" value="Unassembled WGS sequence"/>
</dbReference>
<accession>A0A109JT69</accession>
<evidence type="ECO:0000313" key="3">
    <source>
        <dbReference type="EMBL" id="KWV54685.1"/>
    </source>
</evidence>
<reference evidence="3 4" key="1">
    <citation type="submission" date="2015-11" db="EMBL/GenBank/DDBJ databases">
        <title>Draft Genome Sequence of the Strain BR 10303 (Bradyrhizobium sp.) isolated from nodules of Centrolobium paraense.</title>
        <authorList>
            <person name="Zelli J.E."/>
            <person name="Simoes-Araujo J.L."/>
            <person name="Barauna A.C."/>
            <person name="Silva K."/>
        </authorList>
    </citation>
    <scope>NUCLEOTIDE SEQUENCE [LARGE SCALE GENOMIC DNA]</scope>
    <source>
        <strain evidence="3 4">BR 10303</strain>
    </source>
</reference>
<feature type="region of interest" description="Disordered" evidence="1">
    <location>
        <begin position="461"/>
        <end position="485"/>
    </location>
</feature>
<feature type="domain" description="DUF2169" evidence="2">
    <location>
        <begin position="2"/>
        <end position="272"/>
    </location>
</feature>
<dbReference type="InterPro" id="IPR018683">
    <property type="entry name" value="DUF2169"/>
</dbReference>
<feature type="compositionally biased region" description="Pro residues" evidence="1">
    <location>
        <begin position="474"/>
        <end position="483"/>
    </location>
</feature>